<dbReference type="RefSeq" id="WP_316732997.1">
    <property type="nucleotide sequence ID" value="NZ_JARAKF010000001.1"/>
</dbReference>
<keyword evidence="2" id="KW-1185">Reference proteome</keyword>
<keyword evidence="1" id="KW-0808">Transferase</keyword>
<gene>
    <name evidence="1" type="ORF">PU648_21395</name>
</gene>
<proteinExistence type="predicted"/>
<evidence type="ECO:0000313" key="1">
    <source>
        <dbReference type="EMBL" id="MDU8994855.1"/>
    </source>
</evidence>
<accession>A0ABU3ULQ2</accession>
<dbReference type="EC" id="2.4.-.-" evidence="1"/>
<dbReference type="Pfam" id="PF13692">
    <property type="entry name" value="Glyco_trans_1_4"/>
    <property type="match status" value="1"/>
</dbReference>
<protein>
    <submittedName>
        <fullName evidence="1">Glycosyltransferase</fullName>
        <ecNumber evidence="1">2.4.-.-</ecNumber>
    </submittedName>
</protein>
<evidence type="ECO:0000313" key="2">
    <source>
        <dbReference type="Proteomes" id="UP001257627"/>
    </source>
</evidence>
<dbReference type="Proteomes" id="UP001257627">
    <property type="component" value="Unassembled WGS sequence"/>
</dbReference>
<organism evidence="1 2">
    <name type="scientific">Streptomyces mirabilis</name>
    <dbReference type="NCBI Taxonomy" id="68239"/>
    <lineage>
        <taxon>Bacteria</taxon>
        <taxon>Bacillati</taxon>
        <taxon>Actinomycetota</taxon>
        <taxon>Actinomycetes</taxon>
        <taxon>Kitasatosporales</taxon>
        <taxon>Streptomycetaceae</taxon>
        <taxon>Streptomyces</taxon>
    </lineage>
</organism>
<dbReference type="EMBL" id="JARAKF010000001">
    <property type="protein sequence ID" value="MDU8994855.1"/>
    <property type="molecule type" value="Genomic_DNA"/>
</dbReference>
<reference evidence="1 2" key="1">
    <citation type="submission" date="2023-02" db="EMBL/GenBank/DDBJ databases">
        <authorList>
            <person name="Maleckis M."/>
        </authorList>
    </citation>
    <scope>NUCLEOTIDE SEQUENCE [LARGE SCALE GENOMIC DNA]</scope>
    <source>
        <strain evidence="1 2">P8-A2</strain>
    </source>
</reference>
<dbReference type="GO" id="GO:0016757">
    <property type="term" value="F:glycosyltransferase activity"/>
    <property type="evidence" value="ECO:0007669"/>
    <property type="project" value="UniProtKB-KW"/>
</dbReference>
<dbReference type="Gene3D" id="3.40.50.2000">
    <property type="entry name" value="Glycogen Phosphorylase B"/>
    <property type="match status" value="1"/>
</dbReference>
<sequence length="329" mass="37039">MADIEVFGWQSDHSGGYYRIQLPLQALAMRGRVTVSGFYMPDLVRDNPKTVIVGQRICDPHATRVWQSLAAEDHRLVFEIDDDLWNTDPSSASVHKYFADEEIQANLRRNIEVAAAVTVTTEPLADRVRPWNPNVHVVPNAVPDWLVNRQPQQRGDGTITLGWGGSPTHQMDWERHGGPIHRFLDLHSQAEIHCIGNNYARVMGLPQERIRFTPWVANVETYLHTIDYHIGIAPLQEHIFNRSKSALKVIECGALGIPVVASDVGPYRDYVQDGITGYLVRGDREWVRYLSALANDSDMRVAMGEAARARAAQQTISCLTPLWEKAIFG</sequence>
<comment type="caution">
    <text evidence="1">The sequence shown here is derived from an EMBL/GenBank/DDBJ whole genome shotgun (WGS) entry which is preliminary data.</text>
</comment>
<keyword evidence="1" id="KW-0328">Glycosyltransferase</keyword>
<name>A0ABU3ULQ2_9ACTN</name>
<dbReference type="SUPFAM" id="SSF53756">
    <property type="entry name" value="UDP-Glycosyltransferase/glycogen phosphorylase"/>
    <property type="match status" value="1"/>
</dbReference>